<feature type="region of interest" description="Disordered" evidence="2">
    <location>
        <begin position="496"/>
        <end position="582"/>
    </location>
</feature>
<dbReference type="PANTHER" id="PTHR35711">
    <property type="entry name" value="EXPRESSED PROTEIN"/>
    <property type="match status" value="1"/>
</dbReference>
<feature type="region of interest" description="Disordered" evidence="2">
    <location>
        <begin position="624"/>
        <end position="697"/>
    </location>
</feature>
<feature type="compositionally biased region" description="Low complexity" evidence="2">
    <location>
        <begin position="512"/>
        <end position="533"/>
    </location>
</feature>
<feature type="compositionally biased region" description="Acidic residues" evidence="2">
    <location>
        <begin position="636"/>
        <end position="654"/>
    </location>
</feature>
<dbReference type="VEuPathDB" id="FungiDB:F503_00008"/>
<feature type="compositionally biased region" description="Low complexity" evidence="2">
    <location>
        <begin position="284"/>
        <end position="293"/>
    </location>
</feature>
<feature type="compositionally biased region" description="Polar residues" evidence="2">
    <location>
        <begin position="941"/>
        <end position="954"/>
    </location>
</feature>
<feature type="region of interest" description="Disordered" evidence="2">
    <location>
        <begin position="1030"/>
        <end position="1052"/>
    </location>
</feature>
<proteinExistence type="predicted"/>
<evidence type="ECO:0000313" key="4">
    <source>
        <dbReference type="Proteomes" id="UP000016923"/>
    </source>
</evidence>
<feature type="compositionally biased region" description="Low complexity" evidence="2">
    <location>
        <begin position="8"/>
        <end position="24"/>
    </location>
</feature>
<dbReference type="AlphaFoldDB" id="S3BUB3"/>
<organism evidence="3 4">
    <name type="scientific">Ophiostoma piceae (strain UAMH 11346)</name>
    <name type="common">Sap stain fungus</name>
    <dbReference type="NCBI Taxonomy" id="1262450"/>
    <lineage>
        <taxon>Eukaryota</taxon>
        <taxon>Fungi</taxon>
        <taxon>Dikarya</taxon>
        <taxon>Ascomycota</taxon>
        <taxon>Pezizomycotina</taxon>
        <taxon>Sordariomycetes</taxon>
        <taxon>Sordariomycetidae</taxon>
        <taxon>Ophiostomatales</taxon>
        <taxon>Ophiostomataceae</taxon>
        <taxon>Ophiostoma</taxon>
    </lineage>
</organism>
<feature type="compositionally biased region" description="Basic and acidic residues" evidence="2">
    <location>
        <begin position="905"/>
        <end position="914"/>
    </location>
</feature>
<feature type="coiled-coil region" evidence="1">
    <location>
        <begin position="988"/>
        <end position="1015"/>
    </location>
</feature>
<feature type="compositionally biased region" description="Low complexity" evidence="2">
    <location>
        <begin position="779"/>
        <end position="794"/>
    </location>
</feature>
<feature type="compositionally biased region" description="Low complexity" evidence="2">
    <location>
        <begin position="713"/>
        <end position="731"/>
    </location>
</feature>
<evidence type="ECO:0000313" key="3">
    <source>
        <dbReference type="EMBL" id="EPE04854.1"/>
    </source>
</evidence>
<feature type="region of interest" description="Disordered" evidence="2">
    <location>
        <begin position="457"/>
        <end position="484"/>
    </location>
</feature>
<feature type="compositionally biased region" description="Low complexity" evidence="2">
    <location>
        <begin position="465"/>
        <end position="483"/>
    </location>
</feature>
<feature type="region of interest" description="Disordered" evidence="2">
    <location>
        <begin position="825"/>
        <end position="864"/>
    </location>
</feature>
<sequence length="1152" mass="123223">MKRATFFKSSGGSISLSSSPSADQSSKDKAKDRETIKAGGRQSIRGRISAPIPFLDSLAPTGSAPTPMPMPTAAADLSVPISLPISVPIAVVSPVASPVTETAPAKLEATVDAGPHHADDIEAYTQAEPDEAAHADDADISATQDNAYDADLEDAGKGKALDETEEKKDEIDGRDEDDGADEEDGKDDYEKDEVVEMAHSPELMPPLHSQKQRLAAISPAGHRRVQTLDAPKQQPATTLRPPHLSQPPPPRQQAQQTQQTQQTQSTSGSPFRHRTNPSSTLRYSTASGASGTASIGGGTGGTATSGENTANSSPKPHRKKSTLRGALSKLFGRKKMGMSMHGHSQSQNPHGYQKTDSYMPTIDDHYGDYEKELERGPNHRSVRSDPTILSMARGESKRSASLPISEFDRALRSHSVGPEEVVAIESARNSLTADRVASITNMSNFSNLSNLSHVASLDGGRRRAATTTRVSLYPSQSLSQPLQARRRFGNNSAEVLGGSEWTGLSPRPASAHGRGISRLSSHSHSNGHGLSASTSHATPGPAADLAISTSHVSHLSSTSMSARHDPSEIGRAITSDGPGLDVDTLAQRRRSRSLSGLAEIALGSVQARRRSDEIRYWRESYDPAYQSPLSSRHGDDEDDMDDDDEYDGEGEDIHDEYTRPDYEGDDESEEDSDVDADVDDGNSNSNNKANAFQQRNSLSNVIHASKLQRILQTQAQAQAQAERENQTQTAEKALQPAPGKSAQEFPFPATTTVVSTRIPRPVSSHSVKAITNLSANAASSMNAGSSSSAHAASATDKTDRTDSRLGGLETRMNRMESVVDQLCHSVPGFKSPSQSQSQSQSQTQPGSAFAFDVPRSAPAPTSSPYAYVTNQPAIPPIPAIYQSQVAQVQSQTLSQSQSPYSMSRRSFDLDQERDGDQDDEIDDGHSHMSFGDGQTYIGSIPPSSSATQAPSMLATSGPFYSHNQTQNHHLVHHESTASLQTANLMAQLESERAVRQTLETQVKKLNERVNMLSTTMYAMLRDPAAAAAASKSVKSTTSPQSPRRSPSSASVAASIAAAQLKADTVIQTAKALGHGTPRDTTNSHTFSVESGGITPKGFIHDTSPSEFYYSNGNETENNENEDPIHDSDSKRRKAARTLSLGQLTLGKSAVQP</sequence>
<feature type="compositionally biased region" description="Low complexity" evidence="2">
    <location>
        <begin position="548"/>
        <end position="561"/>
    </location>
</feature>
<feature type="region of interest" description="Disordered" evidence="2">
    <location>
        <begin position="779"/>
        <end position="806"/>
    </location>
</feature>
<dbReference type="OMA" id="MAKWRES"/>
<gene>
    <name evidence="3" type="ORF">F503_00008</name>
</gene>
<dbReference type="eggNOG" id="ENOG502T2EZ">
    <property type="taxonomic scope" value="Eukaryota"/>
</dbReference>
<dbReference type="PANTHER" id="PTHR35711:SF1">
    <property type="entry name" value="ECTODERMAL, ISOFORM F"/>
    <property type="match status" value="1"/>
</dbReference>
<dbReference type="EMBL" id="KE148158">
    <property type="protein sequence ID" value="EPE04854.1"/>
    <property type="molecule type" value="Genomic_DNA"/>
</dbReference>
<evidence type="ECO:0000256" key="1">
    <source>
        <dbReference type="SAM" id="Coils"/>
    </source>
</evidence>
<feature type="compositionally biased region" description="Low complexity" evidence="2">
    <location>
        <begin position="252"/>
        <end position="270"/>
    </location>
</feature>
<feature type="region of interest" description="Disordered" evidence="2">
    <location>
        <begin position="1072"/>
        <end position="1152"/>
    </location>
</feature>
<feature type="compositionally biased region" description="Polar residues" evidence="2">
    <location>
        <begin position="342"/>
        <end position="353"/>
    </location>
</feature>
<feature type="compositionally biased region" description="Gly residues" evidence="2">
    <location>
        <begin position="294"/>
        <end position="303"/>
    </location>
</feature>
<feature type="compositionally biased region" description="Polar residues" evidence="2">
    <location>
        <begin position="688"/>
        <end position="697"/>
    </location>
</feature>
<reference evidence="3 4" key="1">
    <citation type="journal article" date="2013" name="BMC Genomics">
        <title>The genome and transcriptome of the pine saprophyte Ophiostoma piceae, and a comparison with the bark beetle-associated pine pathogen Grosmannia clavigera.</title>
        <authorList>
            <person name="Haridas S."/>
            <person name="Wang Y."/>
            <person name="Lim L."/>
            <person name="Massoumi Alamouti S."/>
            <person name="Jackman S."/>
            <person name="Docking R."/>
            <person name="Robertson G."/>
            <person name="Birol I."/>
            <person name="Bohlmann J."/>
            <person name="Breuil C."/>
        </authorList>
    </citation>
    <scope>NUCLEOTIDE SEQUENCE [LARGE SCALE GENOMIC DNA]</scope>
    <source>
        <strain evidence="3 4">UAMH 11346</strain>
    </source>
</reference>
<feature type="region of interest" description="Disordered" evidence="2">
    <location>
        <begin position="1"/>
        <end position="49"/>
    </location>
</feature>
<dbReference type="OrthoDB" id="5428925at2759"/>
<feature type="compositionally biased region" description="Basic and acidic residues" evidence="2">
    <location>
        <begin position="25"/>
        <end position="36"/>
    </location>
</feature>
<feature type="region of interest" description="Disordered" evidence="2">
    <location>
        <begin position="107"/>
        <end position="353"/>
    </location>
</feature>
<name>S3BUB3_OPHP1</name>
<accession>S3BUB3</accession>
<evidence type="ECO:0000256" key="2">
    <source>
        <dbReference type="SAM" id="MobiDB-lite"/>
    </source>
</evidence>
<feature type="compositionally biased region" description="Low complexity" evidence="2">
    <location>
        <begin position="831"/>
        <end position="845"/>
    </location>
</feature>
<keyword evidence="4" id="KW-1185">Reference proteome</keyword>
<dbReference type="HOGENOM" id="CLU_276359_0_0_1"/>
<keyword evidence="1" id="KW-0175">Coiled coil</keyword>
<protein>
    <submittedName>
        <fullName evidence="3">Uncharacterized protein</fullName>
    </submittedName>
</protein>
<feature type="region of interest" description="Disordered" evidence="2">
    <location>
        <begin position="890"/>
        <end position="956"/>
    </location>
</feature>
<feature type="compositionally biased region" description="Acidic residues" evidence="2">
    <location>
        <begin position="663"/>
        <end position="680"/>
    </location>
</feature>
<feature type="region of interest" description="Disordered" evidence="2">
    <location>
        <begin position="713"/>
        <end position="765"/>
    </location>
</feature>
<feature type="compositionally biased region" description="Basic and acidic residues" evidence="2">
    <location>
        <begin position="154"/>
        <end position="171"/>
    </location>
</feature>
<feature type="compositionally biased region" description="Polar residues" evidence="2">
    <location>
        <begin position="1078"/>
        <end position="1088"/>
    </location>
</feature>
<dbReference type="Proteomes" id="UP000016923">
    <property type="component" value="Unassembled WGS sequence"/>
</dbReference>
<feature type="compositionally biased region" description="Acidic residues" evidence="2">
    <location>
        <begin position="172"/>
        <end position="187"/>
    </location>
</feature>